<dbReference type="AlphaFoldDB" id="A0A4Y1RRG5"/>
<evidence type="ECO:0000256" key="1">
    <source>
        <dbReference type="SAM" id="Phobius"/>
    </source>
</evidence>
<reference evidence="2" key="1">
    <citation type="journal article" date="2019" name="Science">
        <title>Mutation of a bHLH transcription factor allowed almond domestication.</title>
        <authorList>
            <person name="Sanchez-Perez R."/>
            <person name="Pavan S."/>
            <person name="Mazzeo R."/>
            <person name="Moldovan C."/>
            <person name="Aiese Cigliano R."/>
            <person name="Del Cueto J."/>
            <person name="Ricciardi F."/>
            <person name="Lotti C."/>
            <person name="Ricciardi L."/>
            <person name="Dicenta F."/>
            <person name="Lopez-Marques R.L."/>
            <person name="Lindberg Moller B."/>
        </authorList>
    </citation>
    <scope>NUCLEOTIDE SEQUENCE</scope>
</reference>
<feature type="transmembrane region" description="Helical" evidence="1">
    <location>
        <begin position="77"/>
        <end position="95"/>
    </location>
</feature>
<name>A0A4Y1RRG5_PRUDU</name>
<accession>A0A4Y1RRG5</accession>
<sequence length="118" mass="13005">MEYFDSMIGLIALCHEDGSWDASDDELKHVLWAGSGRRCITNSTRWFTGDGVIAGKEASSQEAIGAAWVQLGPCHKIFILFGNLIFIVFLIPHFGASSTNPHAECFGLPSRWFKGEVD</sequence>
<evidence type="ECO:0000313" key="2">
    <source>
        <dbReference type="EMBL" id="BBH06942.1"/>
    </source>
</evidence>
<proteinExistence type="predicted"/>
<dbReference type="EMBL" id="AP019303">
    <property type="protein sequence ID" value="BBH06942.1"/>
    <property type="molecule type" value="Genomic_DNA"/>
</dbReference>
<keyword evidence="1" id="KW-0812">Transmembrane</keyword>
<gene>
    <name evidence="2" type="ORF">Prudu_018718</name>
</gene>
<keyword evidence="1" id="KW-1133">Transmembrane helix</keyword>
<keyword evidence="1" id="KW-0472">Membrane</keyword>
<protein>
    <submittedName>
        <fullName evidence="2">Essential protein Yae1</fullName>
    </submittedName>
</protein>
<organism evidence="2">
    <name type="scientific">Prunus dulcis</name>
    <name type="common">Almond</name>
    <name type="synonym">Amygdalus dulcis</name>
    <dbReference type="NCBI Taxonomy" id="3755"/>
    <lineage>
        <taxon>Eukaryota</taxon>
        <taxon>Viridiplantae</taxon>
        <taxon>Streptophyta</taxon>
        <taxon>Embryophyta</taxon>
        <taxon>Tracheophyta</taxon>
        <taxon>Spermatophyta</taxon>
        <taxon>Magnoliopsida</taxon>
        <taxon>eudicotyledons</taxon>
        <taxon>Gunneridae</taxon>
        <taxon>Pentapetalae</taxon>
        <taxon>rosids</taxon>
        <taxon>fabids</taxon>
        <taxon>Rosales</taxon>
        <taxon>Rosaceae</taxon>
        <taxon>Amygdaloideae</taxon>
        <taxon>Amygdaleae</taxon>
        <taxon>Prunus</taxon>
    </lineage>
</organism>